<dbReference type="CDD" id="cd00121">
    <property type="entry name" value="MATH"/>
    <property type="match status" value="1"/>
</dbReference>
<evidence type="ECO:0000256" key="3">
    <source>
        <dbReference type="SAM" id="MobiDB-lite"/>
    </source>
</evidence>
<dbReference type="InterPro" id="IPR002083">
    <property type="entry name" value="MATH/TRAF_dom"/>
</dbReference>
<evidence type="ECO:0000259" key="5">
    <source>
        <dbReference type="PROSITE" id="PS50144"/>
    </source>
</evidence>
<dbReference type="GO" id="GO:0016567">
    <property type="term" value="P:protein ubiquitination"/>
    <property type="evidence" value="ECO:0007669"/>
    <property type="project" value="InterPro"/>
</dbReference>
<accession>C7J7A5</accession>
<dbReference type="InterPro" id="IPR011333">
    <property type="entry name" value="SKP1/BTB/POZ_sf"/>
</dbReference>
<dbReference type="SUPFAM" id="SSF49599">
    <property type="entry name" value="TRAF domain-like"/>
    <property type="match status" value="1"/>
</dbReference>
<feature type="region of interest" description="Disordered" evidence="3">
    <location>
        <begin position="1"/>
        <end position="31"/>
    </location>
</feature>
<dbReference type="OrthoDB" id="6359816at2759"/>
<reference evidence="6 7" key="1">
    <citation type="journal article" date="2005" name="Nature">
        <title>The map-based sequence of the rice genome.</title>
        <authorList>
            <consortium name="International rice genome sequencing project (IRGSP)"/>
            <person name="Matsumoto T."/>
            <person name="Wu J."/>
            <person name="Kanamori H."/>
            <person name="Katayose Y."/>
            <person name="Fujisawa M."/>
            <person name="Namiki N."/>
            <person name="Mizuno H."/>
            <person name="Yamamoto K."/>
            <person name="Antonio B.A."/>
            <person name="Baba T."/>
            <person name="Sakata K."/>
            <person name="Nagamura Y."/>
            <person name="Aoki H."/>
            <person name="Arikawa K."/>
            <person name="Arita K."/>
            <person name="Bito T."/>
            <person name="Chiden Y."/>
            <person name="Fujitsuka N."/>
            <person name="Fukunaka R."/>
            <person name="Hamada M."/>
            <person name="Harada C."/>
            <person name="Hayashi A."/>
            <person name="Hijishita S."/>
            <person name="Honda M."/>
            <person name="Hosokawa S."/>
            <person name="Ichikawa Y."/>
            <person name="Idonuma A."/>
            <person name="Iijima M."/>
            <person name="Ikeda M."/>
            <person name="Ikeno M."/>
            <person name="Ito K."/>
            <person name="Ito S."/>
            <person name="Ito T."/>
            <person name="Ito Y."/>
            <person name="Ito Y."/>
            <person name="Iwabuchi A."/>
            <person name="Kamiya K."/>
            <person name="Karasawa W."/>
            <person name="Kurita K."/>
            <person name="Katagiri S."/>
            <person name="Kikuta A."/>
            <person name="Kobayashi H."/>
            <person name="Kobayashi N."/>
            <person name="Machita K."/>
            <person name="Maehara T."/>
            <person name="Masukawa M."/>
            <person name="Mizubayashi T."/>
            <person name="Mukai Y."/>
            <person name="Nagasaki H."/>
            <person name="Nagata Y."/>
            <person name="Naito S."/>
            <person name="Nakashima M."/>
            <person name="Nakama Y."/>
            <person name="Nakamichi Y."/>
            <person name="Nakamura M."/>
            <person name="Meguro A."/>
            <person name="Negishi M."/>
            <person name="Ohta I."/>
            <person name="Ohta T."/>
            <person name="Okamoto M."/>
            <person name="Ono N."/>
            <person name="Saji S."/>
            <person name="Sakaguchi M."/>
            <person name="Sakai K."/>
            <person name="Shibata M."/>
            <person name="Shimokawa T."/>
            <person name="Song J."/>
            <person name="Takazaki Y."/>
            <person name="Terasawa K."/>
            <person name="Tsugane M."/>
            <person name="Tsuji K."/>
            <person name="Ueda S."/>
            <person name="Waki K."/>
            <person name="Yamagata H."/>
            <person name="Yamamoto M."/>
            <person name="Yamamoto S."/>
            <person name="Yamane H."/>
            <person name="Yoshiki S."/>
            <person name="Yoshihara R."/>
            <person name="Yukawa K."/>
            <person name="Zhong H."/>
            <person name="Yano M."/>
            <person name="Yuan Q."/>
            <person name="Ouyang S."/>
            <person name="Liu J."/>
            <person name="Jones K.M."/>
            <person name="Gansberger K."/>
            <person name="Moffat K."/>
            <person name="Hill J."/>
            <person name="Bera J."/>
            <person name="Fadrosh D."/>
            <person name="Jin S."/>
            <person name="Johri S."/>
            <person name="Kim M."/>
            <person name="Overton L."/>
            <person name="Reardon M."/>
            <person name="Tsitrin T."/>
            <person name="Vuong H."/>
            <person name="Weaver B."/>
            <person name="Ciecko A."/>
            <person name="Tallon L."/>
            <person name="Jackson J."/>
            <person name="Pai G."/>
            <person name="Aken S.V."/>
            <person name="Utterback T."/>
            <person name="Reidmuller S."/>
            <person name="Feldblyum T."/>
            <person name="Hsiao J."/>
            <person name="Zismann V."/>
            <person name="Iobst S."/>
            <person name="de Vazeille A.R."/>
            <person name="Buell C.R."/>
            <person name="Ying K."/>
            <person name="Li Y."/>
            <person name="Lu T."/>
            <person name="Huang Y."/>
            <person name="Zhao Q."/>
            <person name="Feng Q."/>
            <person name="Zhang L."/>
            <person name="Zhu J."/>
            <person name="Weng Q."/>
            <person name="Mu J."/>
            <person name="Lu Y."/>
            <person name="Fan D."/>
            <person name="Liu Y."/>
            <person name="Guan J."/>
            <person name="Zhang Y."/>
            <person name="Yu S."/>
            <person name="Liu X."/>
            <person name="Zhang Y."/>
            <person name="Hong G."/>
            <person name="Han B."/>
            <person name="Choisne N."/>
            <person name="Demange N."/>
            <person name="Orjeda G."/>
            <person name="Samain S."/>
            <person name="Cattolico L."/>
            <person name="Pelletier E."/>
            <person name="Couloux A."/>
            <person name="Segurens B."/>
            <person name="Wincker P."/>
            <person name="D'Hont A."/>
            <person name="Scarpelli C."/>
            <person name="Weissenbach J."/>
            <person name="Salanoubat M."/>
            <person name="Quetier F."/>
            <person name="Yu Y."/>
            <person name="Kim H.R."/>
            <person name="Rambo T."/>
            <person name="Currie J."/>
            <person name="Collura K."/>
            <person name="Luo M."/>
            <person name="Yang T."/>
            <person name="Ammiraju J.S.S."/>
            <person name="Engler F."/>
            <person name="Soderlund C."/>
            <person name="Wing R.A."/>
            <person name="Palmer L.E."/>
            <person name="de la Bastide M."/>
            <person name="Spiegel L."/>
            <person name="Nascimento L."/>
            <person name="Zutavern T."/>
            <person name="O'Shaughnessy A."/>
            <person name="Dike S."/>
            <person name="Dedhia N."/>
            <person name="Preston R."/>
            <person name="Balija V."/>
            <person name="McCombie W.R."/>
            <person name="Chow T."/>
            <person name="Chen H."/>
            <person name="Chung M."/>
            <person name="Chen C."/>
            <person name="Shaw J."/>
            <person name="Wu H."/>
            <person name="Hsiao K."/>
            <person name="Chao Y."/>
            <person name="Chu M."/>
            <person name="Cheng C."/>
            <person name="Hour A."/>
            <person name="Lee P."/>
            <person name="Lin S."/>
            <person name="Lin Y."/>
            <person name="Liou J."/>
            <person name="Liu S."/>
            <person name="Hsing Y."/>
            <person name="Raghuvanshi S."/>
            <person name="Mohanty A."/>
            <person name="Bharti A.K."/>
            <person name="Gaur A."/>
            <person name="Gupta V."/>
            <person name="Kumar D."/>
            <person name="Ravi V."/>
            <person name="Vij S."/>
            <person name="Kapur A."/>
            <person name="Khurana P."/>
            <person name="Khurana P."/>
            <person name="Khurana J.P."/>
            <person name="Tyagi A.K."/>
            <person name="Gaikwad K."/>
            <person name="Singh A."/>
            <person name="Dalal V."/>
            <person name="Srivastava S."/>
            <person name="Dixit A."/>
            <person name="Pal A.K."/>
            <person name="Ghazi I.A."/>
            <person name="Yadav M."/>
            <person name="Pandit A."/>
            <person name="Bhargava A."/>
            <person name="Sureshbabu K."/>
            <person name="Batra K."/>
            <person name="Sharma T.R."/>
            <person name="Mohapatra T."/>
            <person name="Singh N.K."/>
            <person name="Messing J."/>
            <person name="Nelson A.B."/>
            <person name="Fuks G."/>
            <person name="Kavchok S."/>
            <person name="Keizer G."/>
            <person name="Linton E."/>
            <person name="Llaca V."/>
            <person name="Song R."/>
            <person name="Tanyolac B."/>
            <person name="Young S."/>
            <person name="Ho-Il K."/>
            <person name="Hahn J.H."/>
            <person name="Sangsakoo G."/>
            <person name="Vanavichit A."/>
            <person name="de Mattos Luiz.A.T."/>
            <person name="Zimmer P.D."/>
            <person name="Malone G."/>
            <person name="Dellagostin O."/>
            <person name="de Oliveira A.C."/>
            <person name="Bevan M."/>
            <person name="Bancroft I."/>
            <person name="Minx P."/>
            <person name="Cordum H."/>
            <person name="Wilson R."/>
            <person name="Cheng Z."/>
            <person name="Jin W."/>
            <person name="Jiang J."/>
            <person name="Leong S.A."/>
            <person name="Iwama H."/>
            <person name="Gojobori T."/>
            <person name="Itoh T."/>
            <person name="Niimura Y."/>
            <person name="Fujii Y."/>
            <person name="Habara T."/>
            <person name="Sakai H."/>
            <person name="Sato Y."/>
            <person name="Wilson G."/>
            <person name="Kumar K."/>
            <person name="McCouch S."/>
            <person name="Juretic N."/>
            <person name="Hoen D."/>
            <person name="Wright S."/>
            <person name="Bruskiewich R."/>
            <person name="Bureau T."/>
            <person name="Miyao A."/>
            <person name="Hirochika H."/>
            <person name="Nishikawa T."/>
            <person name="Kadowaki K."/>
            <person name="Sugiura M."/>
            <person name="Burr B."/>
            <person name="Sasaki T."/>
        </authorList>
    </citation>
    <scope>NUCLEOTIDE SEQUENCE [LARGE SCALE GENOMIC DNA]</scope>
    <source>
        <strain evidence="7">cv. Nipponbare</strain>
    </source>
</reference>
<feature type="compositionally biased region" description="Low complexity" evidence="3">
    <location>
        <begin position="11"/>
        <end position="21"/>
    </location>
</feature>
<sequence>MGQCAMSHTRSTTAGAAGGKPPIAPPPTSSASAIVADTASGYHLFKINDYSRTRDIFPTGSALKSRAFTIGGHQWRIHYYPNGNTEECGEYISLFLHLDEIVTDKNVYAQHGFRLFDEFAGDNDDDDELQPSSIADLGQVSTFGGNNIGLGRLRFIKREELEKSKYLKNDSFTVRCDVVVTKRIRSEETPLVVRTSPKPKVARLVTVPPSDLHRHLQDLLCAEKGADVVFEAGGETFTAHRCVLAARSPVFSAELFGSMKESDTTVVIRIDDMEAQVFRALLFFVYTDSLPETKKEDEYAMCQHLLVAADRYNMERLKLMCEERLCSYIGVGTVTTILELAEQHNCDGLKKACFDFLSSQENLKAVTAGEGLEHLSRNCPSLVNELIGTLGNLIQ</sequence>
<dbReference type="EMBL" id="AP008216">
    <property type="protein sequence ID" value="BAH94889.1"/>
    <property type="molecule type" value="Genomic_DNA"/>
</dbReference>
<dbReference type="SUPFAM" id="SSF54695">
    <property type="entry name" value="POZ domain"/>
    <property type="match status" value="1"/>
</dbReference>
<protein>
    <submittedName>
        <fullName evidence="6">Os10g0427000 protein</fullName>
    </submittedName>
</protein>
<name>C7J7A5_ORYSJ</name>
<dbReference type="Gene3D" id="2.60.210.10">
    <property type="entry name" value="Apoptosis, Tumor Necrosis Factor Receptor Associated Protein 2, Chain A"/>
    <property type="match status" value="1"/>
</dbReference>
<reference evidence="7" key="2">
    <citation type="journal article" date="2008" name="Nucleic Acids Res.">
        <title>The rice annotation project database (RAP-DB): 2008 update.</title>
        <authorList>
            <consortium name="The rice annotation project (RAP)"/>
        </authorList>
    </citation>
    <scope>GENOME REANNOTATION</scope>
    <source>
        <strain evidence="7">cv. Nipponbare</strain>
    </source>
</reference>
<dbReference type="KEGG" id="osa:9267736"/>
<proteinExistence type="inferred from homology"/>
<dbReference type="Pfam" id="PF22486">
    <property type="entry name" value="MATH_2"/>
    <property type="match status" value="1"/>
</dbReference>
<dbReference type="InterPro" id="IPR056423">
    <property type="entry name" value="BACK_BPM_SPOP"/>
</dbReference>
<evidence type="ECO:0000256" key="1">
    <source>
        <dbReference type="ARBA" id="ARBA00004906"/>
    </source>
</evidence>
<dbReference type="Gene3D" id="1.25.40.420">
    <property type="match status" value="1"/>
</dbReference>
<dbReference type="AlphaFoldDB" id="C7J7A5"/>
<dbReference type="PANTHER" id="PTHR26379">
    <property type="entry name" value="BTB/POZ AND MATH DOMAIN-CONTAINING PROTEIN 1"/>
    <property type="match status" value="1"/>
</dbReference>
<feature type="domain" description="MATH" evidence="5">
    <location>
        <begin position="40"/>
        <end position="178"/>
    </location>
</feature>
<dbReference type="Proteomes" id="UP000000763">
    <property type="component" value="Chromosome 10"/>
</dbReference>
<dbReference type="SMART" id="SM00225">
    <property type="entry name" value="BTB"/>
    <property type="match status" value="1"/>
</dbReference>
<dbReference type="PROSITE" id="PS50144">
    <property type="entry name" value="MATH"/>
    <property type="match status" value="1"/>
</dbReference>
<comment type="similarity">
    <text evidence="2">Belongs to the Tdpoz family.</text>
</comment>
<comment type="pathway">
    <text evidence="1">Protein modification; protein ubiquitination.</text>
</comment>
<dbReference type="Pfam" id="PF24570">
    <property type="entry name" value="BACK_BPM_SPOP"/>
    <property type="match status" value="1"/>
</dbReference>
<evidence type="ECO:0000256" key="2">
    <source>
        <dbReference type="ARBA" id="ARBA00010846"/>
    </source>
</evidence>
<dbReference type="InterPro" id="IPR008974">
    <property type="entry name" value="TRAF-like"/>
</dbReference>
<evidence type="ECO:0000313" key="7">
    <source>
        <dbReference type="Proteomes" id="UP000000763"/>
    </source>
</evidence>
<dbReference type="Pfam" id="PF00651">
    <property type="entry name" value="BTB"/>
    <property type="match status" value="1"/>
</dbReference>
<dbReference type="CDD" id="cd18280">
    <property type="entry name" value="BTB_POZ_BPM_plant"/>
    <property type="match status" value="1"/>
</dbReference>
<evidence type="ECO:0000313" key="6">
    <source>
        <dbReference type="EMBL" id="BAH94889.1"/>
    </source>
</evidence>
<evidence type="ECO:0000259" key="4">
    <source>
        <dbReference type="PROSITE" id="PS50097"/>
    </source>
</evidence>
<feature type="compositionally biased region" description="Polar residues" evidence="3">
    <location>
        <begin position="1"/>
        <end position="10"/>
    </location>
</feature>
<dbReference type="PANTHER" id="PTHR26379:SF429">
    <property type="entry name" value="OS10G0428900 PROTEIN"/>
    <property type="match status" value="1"/>
</dbReference>
<organism evidence="6 7">
    <name type="scientific">Oryza sativa subsp. japonica</name>
    <name type="common">Rice</name>
    <dbReference type="NCBI Taxonomy" id="39947"/>
    <lineage>
        <taxon>Eukaryota</taxon>
        <taxon>Viridiplantae</taxon>
        <taxon>Streptophyta</taxon>
        <taxon>Embryophyta</taxon>
        <taxon>Tracheophyta</taxon>
        <taxon>Spermatophyta</taxon>
        <taxon>Magnoliopsida</taxon>
        <taxon>Liliopsida</taxon>
        <taxon>Poales</taxon>
        <taxon>Poaceae</taxon>
        <taxon>BOP clade</taxon>
        <taxon>Oryzoideae</taxon>
        <taxon>Oryzeae</taxon>
        <taxon>Oryzinae</taxon>
        <taxon>Oryza</taxon>
        <taxon>Oryza sativa</taxon>
    </lineage>
</organism>
<dbReference type="KEGG" id="dosa:Os10g0427000"/>
<dbReference type="PROSITE" id="PS50097">
    <property type="entry name" value="BTB"/>
    <property type="match status" value="1"/>
</dbReference>
<dbReference type="InterPro" id="IPR045005">
    <property type="entry name" value="BPM1-6"/>
</dbReference>
<dbReference type="Gene3D" id="3.30.710.10">
    <property type="entry name" value="Potassium Channel Kv1.1, Chain A"/>
    <property type="match status" value="1"/>
</dbReference>
<feature type="domain" description="BTB" evidence="4">
    <location>
        <begin position="226"/>
        <end position="294"/>
    </location>
</feature>
<gene>
    <name evidence="6" type="ordered locus">Os10g0427000</name>
</gene>
<dbReference type="InterPro" id="IPR000210">
    <property type="entry name" value="BTB/POZ_dom"/>
</dbReference>